<sequence length="575" mass="65284">MYDEYKVGVVYSHGSHNWYQNRAIKSLKHIIMKVWKLCYNNITRSIHLTPQPQTGPKSGFSKKTIEITITTYQLANAPKYHALSYTWGPALDELSADCLNDDDIDNALQQHAEPTIRCNGHKVQVSQSLLESLEFISLRYTGIMLWIDALCIDQNNAAEKSQQIGLMGEINHNAHLVLVWLGAETKSTRCLEQQYRTWCSSRREDRRRSFYHDGDRDYNASKTASQEQTIAVEVGHDLAQRNWFRRKWTFQECVLAKSIKLLCGQYEFDFEVIIDMLDLLPEPEKSHEAGLDPIDPDIRAICWKMRAVAHSREALKAEHPEVTISFLDRHYGGHALEPILLVFLLMTVDRRATKKCDEFRSLFALCDLQARRLGSTCSSLSDYLRLDAEANDFLAQVSKLIIKHHPTLMPLLFAGHRDGAAPERPSWEIDPQHMRTRPMLDHLGRYCAGTVSVPGVLGNDQICIKSFSNVTRDLPQALHVQGIKLGPDFYATSPPSVTSRNKTEASNQHNDEETRSEDQISTPAPQNRLLHLTGGSKATTCEFGDEIWILLGGEMPFALRPRNDCFIIVGPVYVP</sequence>
<name>A0AA39L5N3_SARSR</name>
<dbReference type="Pfam" id="PF06985">
    <property type="entry name" value="HET"/>
    <property type="match status" value="1"/>
</dbReference>
<feature type="domain" description="Heterokaryon incompatibility" evidence="2">
    <location>
        <begin position="80"/>
        <end position="252"/>
    </location>
</feature>
<gene>
    <name evidence="3" type="ORF">NLU13_7353</name>
</gene>
<evidence type="ECO:0000313" key="4">
    <source>
        <dbReference type="Proteomes" id="UP001175261"/>
    </source>
</evidence>
<dbReference type="Proteomes" id="UP001175261">
    <property type="component" value="Unassembled WGS sequence"/>
</dbReference>
<feature type="compositionally biased region" description="Basic and acidic residues" evidence="1">
    <location>
        <begin position="509"/>
        <end position="518"/>
    </location>
</feature>
<dbReference type="PANTHER" id="PTHR24148:SF64">
    <property type="entry name" value="HETEROKARYON INCOMPATIBILITY DOMAIN-CONTAINING PROTEIN"/>
    <property type="match status" value="1"/>
</dbReference>
<organism evidence="3 4">
    <name type="scientific">Sarocladium strictum</name>
    <name type="common">Black bundle disease fungus</name>
    <name type="synonym">Acremonium strictum</name>
    <dbReference type="NCBI Taxonomy" id="5046"/>
    <lineage>
        <taxon>Eukaryota</taxon>
        <taxon>Fungi</taxon>
        <taxon>Dikarya</taxon>
        <taxon>Ascomycota</taxon>
        <taxon>Pezizomycotina</taxon>
        <taxon>Sordariomycetes</taxon>
        <taxon>Hypocreomycetidae</taxon>
        <taxon>Hypocreales</taxon>
        <taxon>Sarocladiaceae</taxon>
        <taxon>Sarocladium</taxon>
    </lineage>
</organism>
<dbReference type="InterPro" id="IPR052895">
    <property type="entry name" value="HetReg/Transcr_Mod"/>
</dbReference>
<keyword evidence="4" id="KW-1185">Reference proteome</keyword>
<dbReference type="InterPro" id="IPR010730">
    <property type="entry name" value="HET"/>
</dbReference>
<dbReference type="AlphaFoldDB" id="A0AA39L5N3"/>
<comment type="caution">
    <text evidence="3">The sequence shown here is derived from an EMBL/GenBank/DDBJ whole genome shotgun (WGS) entry which is preliminary data.</text>
</comment>
<protein>
    <recommendedName>
        <fullName evidence="2">Heterokaryon incompatibility domain-containing protein</fullName>
    </recommendedName>
</protein>
<proteinExistence type="predicted"/>
<feature type="compositionally biased region" description="Polar residues" evidence="1">
    <location>
        <begin position="493"/>
        <end position="508"/>
    </location>
</feature>
<accession>A0AA39L5N3</accession>
<evidence type="ECO:0000259" key="2">
    <source>
        <dbReference type="Pfam" id="PF06985"/>
    </source>
</evidence>
<reference evidence="3" key="1">
    <citation type="submission" date="2022-10" db="EMBL/GenBank/DDBJ databases">
        <title>Determination and structural analysis of whole genome sequence of Sarocladium strictum F4-1.</title>
        <authorList>
            <person name="Hu L."/>
            <person name="Jiang Y."/>
        </authorList>
    </citation>
    <scope>NUCLEOTIDE SEQUENCE</scope>
    <source>
        <strain evidence="3">F4-1</strain>
    </source>
</reference>
<feature type="region of interest" description="Disordered" evidence="1">
    <location>
        <begin position="491"/>
        <end position="528"/>
    </location>
</feature>
<dbReference type="EMBL" id="JAPDFR010000007">
    <property type="protein sequence ID" value="KAK0384875.1"/>
    <property type="molecule type" value="Genomic_DNA"/>
</dbReference>
<evidence type="ECO:0000313" key="3">
    <source>
        <dbReference type="EMBL" id="KAK0384875.1"/>
    </source>
</evidence>
<evidence type="ECO:0000256" key="1">
    <source>
        <dbReference type="SAM" id="MobiDB-lite"/>
    </source>
</evidence>
<dbReference type="PANTHER" id="PTHR24148">
    <property type="entry name" value="ANKYRIN REPEAT DOMAIN-CONTAINING PROTEIN 39 HOMOLOG-RELATED"/>
    <property type="match status" value="1"/>
</dbReference>